<evidence type="ECO:0000313" key="3">
    <source>
        <dbReference type="Proteomes" id="UP001206639"/>
    </source>
</evidence>
<gene>
    <name evidence="2" type="ORF">N4S67_09840</name>
</gene>
<accession>A0ABT2M8Y6</accession>
<organism evidence="2 3">
    <name type="scientific">Mycobacterium deserti</name>
    <dbReference type="NCBI Taxonomy" id="2978347"/>
    <lineage>
        <taxon>Bacteria</taxon>
        <taxon>Bacillati</taxon>
        <taxon>Actinomycetota</taxon>
        <taxon>Actinomycetes</taxon>
        <taxon>Mycobacteriales</taxon>
        <taxon>Mycobacteriaceae</taxon>
        <taxon>Mycobacterium</taxon>
    </lineage>
</organism>
<keyword evidence="3" id="KW-1185">Reference proteome</keyword>
<feature type="region of interest" description="Disordered" evidence="1">
    <location>
        <begin position="144"/>
        <end position="188"/>
    </location>
</feature>
<comment type="caution">
    <text evidence="2">The sequence shown here is derived from an EMBL/GenBank/DDBJ whole genome shotgun (WGS) entry which is preliminary data.</text>
</comment>
<feature type="compositionally biased region" description="Low complexity" evidence="1">
    <location>
        <begin position="159"/>
        <end position="181"/>
    </location>
</feature>
<dbReference type="Proteomes" id="UP001206639">
    <property type="component" value="Unassembled WGS sequence"/>
</dbReference>
<name>A0ABT2M8Y6_9MYCO</name>
<evidence type="ECO:0000256" key="1">
    <source>
        <dbReference type="SAM" id="MobiDB-lite"/>
    </source>
</evidence>
<reference evidence="3" key="1">
    <citation type="submission" date="2023-07" db="EMBL/GenBank/DDBJ databases">
        <authorList>
            <person name="Deng Y."/>
            <person name="Zhang Y.-Q."/>
        </authorList>
    </citation>
    <scope>NUCLEOTIDE SEQUENCE [LARGE SCALE GENOMIC DNA]</scope>
    <source>
        <strain evidence="3">CPCC 205710</strain>
    </source>
</reference>
<dbReference type="RefSeq" id="WP_260992759.1">
    <property type="nucleotide sequence ID" value="NZ_JAODWD010000002.1"/>
</dbReference>
<evidence type="ECO:0000313" key="2">
    <source>
        <dbReference type="EMBL" id="MCT7658723.1"/>
    </source>
</evidence>
<feature type="compositionally biased region" description="Low complexity" evidence="1">
    <location>
        <begin position="270"/>
        <end position="306"/>
    </location>
</feature>
<proteinExistence type="predicted"/>
<feature type="region of interest" description="Disordered" evidence="1">
    <location>
        <begin position="258"/>
        <end position="306"/>
    </location>
</feature>
<protein>
    <submittedName>
        <fullName evidence="2">Uncharacterized protein</fullName>
    </submittedName>
</protein>
<sequence>MTNPVTAVIDYLIDLFGPNPDPQDVRAFVNNPVQAAQAATGQAVTAAQLQTAYTAVAPASAVYGGGDPIEGMQRAVANHNGVAFMPQTEALSNNDTLSHNDTSFMSPETNVVNRAGEDQQQGVGNFDLEFGDITLGDKTTNTASDGGVVNTGNAGDIDTTNVEGDGNVVGDDNENVNTGDVETGDGSPVVIGEDNEVDNENQQAGGDIVQDNEGPVINDVDMSGGNGGGAAGGDGGGGLIGVGNDGGDAAGGAGGSGGGIVINDNDDNSVDASVDNSNQDNSVDNSVDNSQTVDTDVNVSNDVGIF</sequence>
<dbReference type="EMBL" id="JAODWD010000002">
    <property type="protein sequence ID" value="MCT7658723.1"/>
    <property type="molecule type" value="Genomic_DNA"/>
</dbReference>